<comment type="caution">
    <text evidence="3">The sequence shown here is derived from an EMBL/GenBank/DDBJ whole genome shotgun (WGS) entry which is preliminary data.</text>
</comment>
<keyword evidence="4" id="KW-1185">Reference proteome</keyword>
<evidence type="ECO:0000259" key="2">
    <source>
        <dbReference type="Pfam" id="PF22599"/>
    </source>
</evidence>
<evidence type="ECO:0000256" key="1">
    <source>
        <dbReference type="SAM" id="SignalP"/>
    </source>
</evidence>
<feature type="domain" description="SecDF P1 head subdomain" evidence="2">
    <location>
        <begin position="69"/>
        <end position="148"/>
    </location>
</feature>
<dbReference type="PROSITE" id="PS51257">
    <property type="entry name" value="PROKAR_LIPOPROTEIN"/>
    <property type="match status" value="1"/>
</dbReference>
<reference evidence="3 4" key="1">
    <citation type="submission" date="2018-06" db="EMBL/GenBank/DDBJ databases">
        <title>Genomic Encyclopedia of Type Strains, Phase IV (KMG-IV): sequencing the most valuable type-strain genomes for metagenomic binning, comparative biology and taxonomic classification.</title>
        <authorList>
            <person name="Goeker M."/>
        </authorList>
    </citation>
    <scope>NUCLEOTIDE SEQUENCE [LARGE SCALE GENOMIC DNA]</scope>
    <source>
        <strain evidence="3 4">DSM 25520</strain>
    </source>
</reference>
<evidence type="ECO:0000313" key="3">
    <source>
        <dbReference type="EMBL" id="RBP41015.1"/>
    </source>
</evidence>
<accession>A0A366HES7</accession>
<dbReference type="Pfam" id="PF22599">
    <property type="entry name" value="SecDF_P1_head"/>
    <property type="match status" value="1"/>
</dbReference>
<feature type="chain" id="PRO_5016635720" description="SecDF P1 head subdomain domain-containing protein" evidence="1">
    <location>
        <begin position="21"/>
        <end position="177"/>
    </location>
</feature>
<feature type="signal peptide" evidence="1">
    <location>
        <begin position="1"/>
        <end position="20"/>
    </location>
</feature>
<sequence length="177" mass="18363">MNIMRVMARILAPVSLALLAACQTMPGKEKAAAQPETTLQASKTGAPVAVFLADTQNQKGWTAVQIQSGTLYVNPQPVVTRDDLVGIRAGTNKEGEGLLALALNEGGQKKVASVTRQNPNKRLALVVGRTMLAAPGYTTQVTSDQLVFAVGSEQNATAAARAIAGVDTPPTEGTAKP</sequence>
<organism evidence="3 4">
    <name type="scientific">Eoetvoesiella caeni</name>
    <dbReference type="NCBI Taxonomy" id="645616"/>
    <lineage>
        <taxon>Bacteria</taxon>
        <taxon>Pseudomonadati</taxon>
        <taxon>Pseudomonadota</taxon>
        <taxon>Betaproteobacteria</taxon>
        <taxon>Burkholderiales</taxon>
        <taxon>Alcaligenaceae</taxon>
        <taxon>Eoetvoesiella</taxon>
    </lineage>
</organism>
<gene>
    <name evidence="3" type="ORF">DFR37_103360</name>
</gene>
<dbReference type="Gene3D" id="3.30.1360.200">
    <property type="match status" value="1"/>
</dbReference>
<name>A0A366HES7_9BURK</name>
<dbReference type="EMBL" id="QNRQ01000003">
    <property type="protein sequence ID" value="RBP41015.1"/>
    <property type="molecule type" value="Genomic_DNA"/>
</dbReference>
<dbReference type="InterPro" id="IPR054384">
    <property type="entry name" value="SecDF_P1_head"/>
</dbReference>
<protein>
    <recommendedName>
        <fullName evidence="2">SecDF P1 head subdomain domain-containing protein</fullName>
    </recommendedName>
</protein>
<dbReference type="AlphaFoldDB" id="A0A366HES7"/>
<dbReference type="RefSeq" id="WP_242341744.1">
    <property type="nucleotide sequence ID" value="NZ_JACCEU010000004.1"/>
</dbReference>
<proteinExistence type="predicted"/>
<evidence type="ECO:0000313" key="4">
    <source>
        <dbReference type="Proteomes" id="UP000253628"/>
    </source>
</evidence>
<keyword evidence="1" id="KW-0732">Signal</keyword>
<dbReference type="Proteomes" id="UP000253628">
    <property type="component" value="Unassembled WGS sequence"/>
</dbReference>